<name>A0A7S2TKK7_9EUKA</name>
<evidence type="ECO:0000313" key="2">
    <source>
        <dbReference type="EMBL" id="CAD9753392.1"/>
    </source>
</evidence>
<feature type="region of interest" description="Disordered" evidence="1">
    <location>
        <begin position="207"/>
        <end position="237"/>
    </location>
</feature>
<organism evidence="2">
    <name type="scientific">Lotharella oceanica</name>
    <dbReference type="NCBI Taxonomy" id="641309"/>
    <lineage>
        <taxon>Eukaryota</taxon>
        <taxon>Sar</taxon>
        <taxon>Rhizaria</taxon>
        <taxon>Cercozoa</taxon>
        <taxon>Chlorarachniophyceae</taxon>
        <taxon>Lotharella</taxon>
    </lineage>
</organism>
<gene>
    <name evidence="2" type="ORF">LSP00402_LOCUS4672</name>
</gene>
<proteinExistence type="predicted"/>
<sequence length="237" mass="28175">MGCDTSNMREEMLEDQCTEHMEAMVRELCAIDRYEKVTRDMKKFMFGRRITASVILQDVWKLYTEDRRNYIDENDFVQIFYCYLRALIRALPEWVENVAFLSLDCIGVRLSRTELKASLKPCRRQLYEETGRVQMRLRSGEIYHRAWSYLLRYQREQKEKTYPQVIDWTTFSQKFLRAAESAWEKKVFWRRICAIVWPHVSKLTTGVEIGQNNTPNESSTDSGATQKEEKAVGPPRR</sequence>
<dbReference type="EMBL" id="HBHP01007533">
    <property type="protein sequence ID" value="CAD9753392.1"/>
    <property type="molecule type" value="Transcribed_RNA"/>
</dbReference>
<protein>
    <submittedName>
        <fullName evidence="2">Uncharacterized protein</fullName>
    </submittedName>
</protein>
<dbReference type="AlphaFoldDB" id="A0A7S2TKK7"/>
<reference evidence="2" key="1">
    <citation type="submission" date="2021-01" db="EMBL/GenBank/DDBJ databases">
        <authorList>
            <person name="Corre E."/>
            <person name="Pelletier E."/>
            <person name="Niang G."/>
            <person name="Scheremetjew M."/>
            <person name="Finn R."/>
            <person name="Kale V."/>
            <person name="Holt S."/>
            <person name="Cochrane G."/>
            <person name="Meng A."/>
            <person name="Brown T."/>
            <person name="Cohen L."/>
        </authorList>
    </citation>
    <scope>NUCLEOTIDE SEQUENCE</scope>
    <source>
        <strain evidence="2">CCMP622</strain>
    </source>
</reference>
<accession>A0A7S2TKK7</accession>
<feature type="compositionally biased region" description="Polar residues" evidence="1">
    <location>
        <begin position="210"/>
        <end position="225"/>
    </location>
</feature>
<evidence type="ECO:0000256" key="1">
    <source>
        <dbReference type="SAM" id="MobiDB-lite"/>
    </source>
</evidence>